<reference evidence="1 2" key="2">
    <citation type="submission" date="2011-11" db="EMBL/GenBank/DDBJ databases">
        <authorList>
            <consortium name="US DOE Joint Genome Institute"/>
            <person name="Lucas S."/>
            <person name="Han J."/>
            <person name="Lapidus A."/>
            <person name="Cheng J.-F."/>
            <person name="Goodwin L."/>
            <person name="Pitluck S."/>
            <person name="Peters L."/>
            <person name="Ovchinnikova G."/>
            <person name="Zhang X."/>
            <person name="Detter J.C."/>
            <person name="Han C."/>
            <person name="Tapia R."/>
            <person name="Land M."/>
            <person name="Hauser L."/>
            <person name="Kyrpides N."/>
            <person name="Ivanova N."/>
            <person name="Pagani I."/>
            <person name="Vogl K."/>
            <person name="Liu Z."/>
            <person name="Overmann J."/>
            <person name="Frigaard N.-U."/>
            <person name="Bryant D."/>
            <person name="Woyke T."/>
        </authorList>
    </citation>
    <scope>NUCLEOTIDE SEQUENCE [LARGE SCALE GENOMIC DNA]</scope>
    <source>
        <strain evidence="1 2">970</strain>
    </source>
</reference>
<dbReference type="HOGENOM" id="CLU_1474538_0_0_6"/>
<protein>
    <submittedName>
        <fullName evidence="1">Uncharacterized protein</fullName>
    </submittedName>
</protein>
<evidence type="ECO:0000313" key="1">
    <source>
        <dbReference type="EMBL" id="EIC21800.1"/>
    </source>
</evidence>
<proteinExistence type="predicted"/>
<evidence type="ECO:0000313" key="2">
    <source>
        <dbReference type="Proteomes" id="UP000002964"/>
    </source>
</evidence>
<accession>H8Z392</accession>
<dbReference type="STRING" id="631362.Thi970DRAFT_02033"/>
<dbReference type="AlphaFoldDB" id="H8Z392"/>
<name>H8Z392_9GAMM</name>
<gene>
    <name evidence="1" type="ORF">Thi970DRAFT_02033</name>
</gene>
<reference evidence="2" key="1">
    <citation type="submission" date="2011-06" db="EMBL/GenBank/DDBJ databases">
        <authorList>
            <consortium name="US DOE Joint Genome Institute (JGI-PGF)"/>
            <person name="Lucas S."/>
            <person name="Han J."/>
            <person name="Lapidus A."/>
            <person name="Cheng J.-F."/>
            <person name="Goodwin L."/>
            <person name="Pitluck S."/>
            <person name="Peters L."/>
            <person name="Land M.L."/>
            <person name="Hauser L."/>
            <person name="Vogl K."/>
            <person name="Liu Z."/>
            <person name="Overmann J."/>
            <person name="Frigaard N.-U."/>
            <person name="Bryant D.A."/>
            <person name="Woyke T.J."/>
        </authorList>
    </citation>
    <scope>NUCLEOTIDE SEQUENCE [LARGE SCALE GENOMIC DNA]</scope>
    <source>
        <strain evidence="2">970</strain>
    </source>
</reference>
<keyword evidence="2" id="KW-1185">Reference proteome</keyword>
<dbReference type="EMBL" id="JH603169">
    <property type="protein sequence ID" value="EIC21800.1"/>
    <property type="molecule type" value="Genomic_DNA"/>
</dbReference>
<sequence length="183" mass="20017">MKMTVSLMCPRKYFSGAGRLNSAVPRVESLLFSGWLLFVALLPTAAIGAEDGLEQQFNNALSTTAHAPSPLFVRESRSPRQLLQAFSQLVAEIRAVFAKGGRQGDIDGAKEKQLVALYTDLAQLIDTSELPEHERFARTNAALSQLAEVMARVSLPPTDEIPDAIHCNRLNFGFSKLFKLGSL</sequence>
<organism evidence="1 2">
    <name type="scientific">Thiorhodovibrio frisius</name>
    <dbReference type="NCBI Taxonomy" id="631362"/>
    <lineage>
        <taxon>Bacteria</taxon>
        <taxon>Pseudomonadati</taxon>
        <taxon>Pseudomonadota</taxon>
        <taxon>Gammaproteobacteria</taxon>
        <taxon>Chromatiales</taxon>
        <taxon>Chromatiaceae</taxon>
        <taxon>Thiorhodovibrio</taxon>
    </lineage>
</organism>
<dbReference type="Proteomes" id="UP000002964">
    <property type="component" value="Unassembled WGS sequence"/>
</dbReference>